<dbReference type="PANTHER" id="PTHR43308">
    <property type="entry name" value="OUTER MEMBRANE PROTEIN ALPHA-RELATED"/>
    <property type="match status" value="1"/>
</dbReference>
<organism evidence="4 5">
    <name type="scientific">Paenibacillus monticola</name>
    <dbReference type="NCBI Taxonomy" id="2666075"/>
    <lineage>
        <taxon>Bacteria</taxon>
        <taxon>Bacillati</taxon>
        <taxon>Bacillota</taxon>
        <taxon>Bacilli</taxon>
        <taxon>Bacillales</taxon>
        <taxon>Paenibacillaceae</taxon>
        <taxon>Paenibacillus</taxon>
    </lineage>
</organism>
<dbReference type="SUPFAM" id="SSF117074">
    <property type="entry name" value="Hypothetical protein PA1324"/>
    <property type="match status" value="1"/>
</dbReference>
<dbReference type="EMBL" id="WJXB01000015">
    <property type="protein sequence ID" value="MRN56637.1"/>
    <property type="molecule type" value="Genomic_DNA"/>
</dbReference>
<keyword evidence="2" id="KW-0732">Signal</keyword>
<sequence length="1280" mass="138791">MFTNRILKNICLTVMLFILLPFAHIYASTDQVTDIKGHWAETDIQDWLDKGLITGYPDHTFRPEHVISRGEFVALVNRVFKYSDKSSISFKDLKQTNWAYIEVQKAIAQGYISGFNDNTFRPDKQITRQETAVILSKILKLKNVTDLISVKDSSLIPSWSKSAINNLLDKGIMSSNPDGTFQPQREMTRAESVVVIKKALAASTVVYDKAGVFGETAINTVHSDVIIQSSNVTLKNMHILGELIISKEIGDGDAYLDQVQVDGVTRIEGGGTNSIHIKDSQLGTVSVNRLDNAVRIVAEGTTNIQDTQILSSAIIEENNISGQGFVDLSVLPETKETTARNISIAGNFNNINVNASVNEFTVRSGTINSLFIKENVVIPSIILNKDVIIQKLELKSKSTISGEGKINGIILSDDAKDSAVSDIKTSTTPIAGGGGGSGGGGGGGGSPDPSAGTGNPGSESPDLAVTSIVAANGTIEVLFNKSLSDIPAASDFKVLEKVDNGYFQNVDVTLVSLSANKTTVKLTFPSIGSSEKDQLVVYSVSYKNANVVLSEAIIVPKSSLVVTGSLFHLDYNETIPVPIYNMTVYLTGVHASTWTYTSTTNQSGNFKFNNVVPGTYIIDIFIGMTRYYTDEFTIEAGKDLSLPDIIIKEKAPVSKVDKEIYTDIAYLNGSVMNLKESFSVKVELGDGTVLNSLQGKFNMFFSFNLFDYNPGLVLKDNDKVYVTMYADSGWTSERFEVNVVERPKTNSPVVTSVVYDDSKYIRGTIEDSSYQLTVTKMDGTLIGQSYNNIGSNFSIYLYDNHPLSVGEKLVVYAQADRKRKSDSVYVTVVAPNVQTASPTIEGILYEDDWYITGKAEGDSKVIVKRSDGTVIGEGKAGAQEYGGKFDLQLSSRPIAGETLYLSAKGYERIISKPTAVVVANRPITPSPTIVGDVYSDYTYIQATIPPLPSVQLYLKDMNGVVIAEGYAFNEVVTFHYLELVPNGQYQLTAIAPGLKESVPFLFTAKVPTVITSVPTVTTPIYTDEDYQFSGMTEPYATVYLYNEDGTLIYGNQANELGIFTLPMPSYPRPVVLPGTKLMIKADALGKLLSDALVITATAPIEKSSQPVLNNDQVYGYTDGLSGTAAKSTVIKVFHEDGRQIFTGVYSDMNTGQWSIGLWSTILRGGDRIYIITDEVGKLPSDPLYITIQPAPKAVAPVVTSTVSTESKQIKGTYGGAINGIPTTICLVNENNQVIESVFVMSDGSFSLDIGSNPLITGQIIQIIAKEGQKEASDPVVITVN</sequence>
<dbReference type="InterPro" id="IPR001119">
    <property type="entry name" value="SLH_dom"/>
</dbReference>
<dbReference type="Proteomes" id="UP000463051">
    <property type="component" value="Unassembled WGS sequence"/>
</dbReference>
<feature type="domain" description="SLH" evidence="3">
    <location>
        <begin position="86"/>
        <end position="149"/>
    </location>
</feature>
<evidence type="ECO:0000313" key="4">
    <source>
        <dbReference type="EMBL" id="MRN56637.1"/>
    </source>
</evidence>
<dbReference type="AlphaFoldDB" id="A0A7X2HAQ4"/>
<protein>
    <recommendedName>
        <fullName evidence="3">SLH domain-containing protein</fullName>
    </recommendedName>
</protein>
<evidence type="ECO:0000313" key="5">
    <source>
        <dbReference type="Proteomes" id="UP000463051"/>
    </source>
</evidence>
<evidence type="ECO:0000256" key="1">
    <source>
        <dbReference type="SAM" id="MobiDB-lite"/>
    </source>
</evidence>
<accession>A0A7X2HAQ4</accession>
<feature type="region of interest" description="Disordered" evidence="1">
    <location>
        <begin position="424"/>
        <end position="462"/>
    </location>
</feature>
<dbReference type="Gene3D" id="2.60.40.1120">
    <property type="entry name" value="Carboxypeptidase-like, regulatory domain"/>
    <property type="match status" value="1"/>
</dbReference>
<dbReference type="Pfam" id="PF17936">
    <property type="entry name" value="Big_6"/>
    <property type="match status" value="1"/>
</dbReference>
<dbReference type="RefSeq" id="WP_154122142.1">
    <property type="nucleotide sequence ID" value="NZ_WJXB01000015.1"/>
</dbReference>
<dbReference type="PANTHER" id="PTHR43308:SF5">
    <property type="entry name" value="S-LAYER PROTEIN _ PEPTIDOGLYCAN ENDO-BETA-N-ACETYLGLUCOSAMINIDASE"/>
    <property type="match status" value="1"/>
</dbReference>
<reference evidence="4 5" key="1">
    <citation type="submission" date="2019-11" db="EMBL/GenBank/DDBJ databases">
        <title>Paenibacillus monticola sp. nov., a novel PGPR strain isolated from mountain sample in China.</title>
        <authorList>
            <person name="Zhao Q."/>
            <person name="Li H.-P."/>
            <person name="Zhang J.-L."/>
        </authorList>
    </citation>
    <scope>NUCLEOTIDE SEQUENCE [LARGE SCALE GENOMIC DNA]</scope>
    <source>
        <strain evidence="4 5">LC-T2</strain>
    </source>
</reference>
<name>A0A7X2HAQ4_9BACL</name>
<feature type="domain" description="SLH" evidence="3">
    <location>
        <begin position="150"/>
        <end position="210"/>
    </location>
</feature>
<evidence type="ECO:0000256" key="2">
    <source>
        <dbReference type="SAM" id="SignalP"/>
    </source>
</evidence>
<dbReference type="Pfam" id="PF00395">
    <property type="entry name" value="SLH"/>
    <property type="match status" value="3"/>
</dbReference>
<feature type="domain" description="SLH" evidence="3">
    <location>
        <begin position="27"/>
        <end position="85"/>
    </location>
</feature>
<feature type="signal peptide" evidence="2">
    <location>
        <begin position="1"/>
        <end position="27"/>
    </location>
</feature>
<feature type="chain" id="PRO_5038392362" description="SLH domain-containing protein" evidence="2">
    <location>
        <begin position="28"/>
        <end position="1280"/>
    </location>
</feature>
<dbReference type="InterPro" id="IPR051465">
    <property type="entry name" value="Cell_Envelope_Struct_Comp"/>
</dbReference>
<comment type="caution">
    <text evidence="4">The sequence shown here is derived from an EMBL/GenBank/DDBJ whole genome shotgun (WGS) entry which is preliminary data.</text>
</comment>
<proteinExistence type="predicted"/>
<dbReference type="InterPro" id="IPR041498">
    <property type="entry name" value="Big_6"/>
</dbReference>
<evidence type="ECO:0000259" key="3">
    <source>
        <dbReference type="PROSITE" id="PS51272"/>
    </source>
</evidence>
<feature type="compositionally biased region" description="Gly residues" evidence="1">
    <location>
        <begin position="431"/>
        <end position="446"/>
    </location>
</feature>
<dbReference type="PROSITE" id="PS51272">
    <property type="entry name" value="SLH"/>
    <property type="match status" value="3"/>
</dbReference>
<gene>
    <name evidence="4" type="ORF">GJB61_27110</name>
</gene>
<keyword evidence="5" id="KW-1185">Reference proteome</keyword>